<keyword evidence="16" id="KW-1185">Reference proteome</keyword>
<dbReference type="PROSITE" id="PS00108">
    <property type="entry name" value="PROTEIN_KINASE_ST"/>
    <property type="match status" value="1"/>
</dbReference>
<dbReference type="PROSITE" id="PS00107">
    <property type="entry name" value="PROTEIN_KINASE_ATP"/>
    <property type="match status" value="1"/>
</dbReference>
<proteinExistence type="inferred from homology"/>
<comment type="similarity">
    <text evidence="11">Belongs to the protein kinase superfamily.</text>
</comment>
<evidence type="ECO:0000256" key="1">
    <source>
        <dbReference type="ARBA" id="ARBA00011245"/>
    </source>
</evidence>
<evidence type="ECO:0000256" key="3">
    <source>
        <dbReference type="ARBA" id="ARBA00022527"/>
    </source>
</evidence>
<evidence type="ECO:0000256" key="11">
    <source>
        <dbReference type="RuleBase" id="RU000304"/>
    </source>
</evidence>
<dbReference type="OMA" id="RYDMILS"/>
<evidence type="ECO:0000256" key="2">
    <source>
        <dbReference type="ARBA" id="ARBA00012513"/>
    </source>
</evidence>
<dbReference type="InterPro" id="IPR017441">
    <property type="entry name" value="Protein_kinase_ATP_BS"/>
</dbReference>
<evidence type="ECO:0000256" key="5">
    <source>
        <dbReference type="ARBA" id="ARBA00022741"/>
    </source>
</evidence>
<organism evidence="15 16">
    <name type="scientific">Stylonychia lemnae</name>
    <name type="common">Ciliate</name>
    <dbReference type="NCBI Taxonomy" id="5949"/>
    <lineage>
        <taxon>Eukaryota</taxon>
        <taxon>Sar</taxon>
        <taxon>Alveolata</taxon>
        <taxon>Ciliophora</taxon>
        <taxon>Intramacronucleata</taxon>
        <taxon>Spirotrichea</taxon>
        <taxon>Stichotrichia</taxon>
        <taxon>Sporadotrichida</taxon>
        <taxon>Oxytrichidae</taxon>
        <taxon>Stylonychinae</taxon>
        <taxon>Stylonychia</taxon>
    </lineage>
</organism>
<dbReference type="GO" id="GO:0005524">
    <property type="term" value="F:ATP binding"/>
    <property type="evidence" value="ECO:0007669"/>
    <property type="project" value="UniProtKB-UniRule"/>
</dbReference>
<dbReference type="SMART" id="SM00220">
    <property type="entry name" value="S_TKc"/>
    <property type="match status" value="1"/>
</dbReference>
<name>A0A078AU86_STYLE</name>
<evidence type="ECO:0000256" key="9">
    <source>
        <dbReference type="ARBA" id="ARBA00048679"/>
    </source>
</evidence>
<comment type="subunit">
    <text evidence="1">Monomer.</text>
</comment>
<dbReference type="InParanoid" id="A0A078AU86"/>
<keyword evidence="3 11" id="KW-0723">Serine/threonine-protein kinase</keyword>
<dbReference type="FunFam" id="1.10.510.10:FF:000571">
    <property type="entry name" value="Maternal embryonic leucine zipper kinase"/>
    <property type="match status" value="1"/>
</dbReference>
<comment type="catalytic activity">
    <reaction evidence="9">
        <text>L-seryl-[protein] + ATP = O-phospho-L-seryl-[protein] + ADP + H(+)</text>
        <dbReference type="Rhea" id="RHEA:17989"/>
        <dbReference type="Rhea" id="RHEA-COMP:9863"/>
        <dbReference type="Rhea" id="RHEA-COMP:11604"/>
        <dbReference type="ChEBI" id="CHEBI:15378"/>
        <dbReference type="ChEBI" id="CHEBI:29999"/>
        <dbReference type="ChEBI" id="CHEBI:30616"/>
        <dbReference type="ChEBI" id="CHEBI:83421"/>
        <dbReference type="ChEBI" id="CHEBI:456216"/>
        <dbReference type="EC" id="2.7.11.1"/>
    </reaction>
</comment>
<dbReference type="Pfam" id="PF00069">
    <property type="entry name" value="Pkinase"/>
    <property type="match status" value="1"/>
</dbReference>
<dbReference type="OrthoDB" id="284573at2759"/>
<sequence>MQSKLGKYELVKTIGRGSWSKVKLAINKIDQTEVAIKIHKLDHPDLNQEKVIIIQNEAKLLARIEHKRIVNIVEYYTKQVVEKSDGFKYDVVCVIVNELAKGGELYYYIKNSGAFLEREARYLFLQILEGLEFLHSQGVCHRDLKPDNILLTENYDVKISDFGFSGPLAGRSGDGLLRTHLGTLPYQAPEINLKLKYKGQNVDIFSLGVILFNMVIGVFPFRIAHQTDQCYRQIMKGQTGQYWKYFKSIVARNGGQPFSQDFKDLIERMLEFNPDKRIMLDQIKKHKWVTSRDVPSPNEIRIELARRKAINEIEEQKDLAQKMQKRNTLQNYQKLKNIKNVYQDEEKQKRQRNKMAKSKDETSDQYLLKNASNIKGCQDQIRGINHDQIHQQSIINIHV</sequence>
<evidence type="ECO:0000259" key="14">
    <source>
        <dbReference type="PROSITE" id="PS50011"/>
    </source>
</evidence>
<dbReference type="PROSITE" id="PS50011">
    <property type="entry name" value="PROTEIN_KINASE_DOM"/>
    <property type="match status" value="1"/>
</dbReference>
<keyword evidence="6 15" id="KW-0418">Kinase</keyword>
<evidence type="ECO:0000256" key="13">
    <source>
        <dbReference type="SAM" id="Phobius"/>
    </source>
</evidence>
<evidence type="ECO:0000313" key="16">
    <source>
        <dbReference type="Proteomes" id="UP000039865"/>
    </source>
</evidence>
<evidence type="ECO:0000313" key="15">
    <source>
        <dbReference type="EMBL" id="CDW85970.1"/>
    </source>
</evidence>
<dbReference type="GO" id="GO:0004674">
    <property type="term" value="F:protein serine/threonine kinase activity"/>
    <property type="evidence" value="ECO:0007669"/>
    <property type="project" value="UniProtKB-KW"/>
</dbReference>
<dbReference type="Proteomes" id="UP000039865">
    <property type="component" value="Unassembled WGS sequence"/>
</dbReference>
<dbReference type="InterPro" id="IPR011009">
    <property type="entry name" value="Kinase-like_dom_sf"/>
</dbReference>
<feature type="region of interest" description="Disordered" evidence="12">
    <location>
        <begin position="344"/>
        <end position="364"/>
    </location>
</feature>
<gene>
    <name evidence="15" type="primary">Contig1844.g1997</name>
    <name evidence="15" type="ORF">STYLEM_15061</name>
</gene>
<protein>
    <recommendedName>
        <fullName evidence="2">non-specific serine/threonine protein kinase</fullName>
        <ecNumber evidence="2">2.7.11.1</ecNumber>
    </recommendedName>
</protein>
<dbReference type="SUPFAM" id="SSF56112">
    <property type="entry name" value="Protein kinase-like (PK-like)"/>
    <property type="match status" value="1"/>
</dbReference>
<dbReference type="AlphaFoldDB" id="A0A078AU86"/>
<feature type="domain" description="Protein kinase" evidence="14">
    <location>
        <begin position="8"/>
        <end position="289"/>
    </location>
</feature>
<keyword evidence="13" id="KW-0812">Transmembrane</keyword>
<accession>A0A078AU86</accession>
<dbReference type="InterPro" id="IPR000719">
    <property type="entry name" value="Prot_kinase_dom"/>
</dbReference>
<keyword evidence="4" id="KW-0808">Transferase</keyword>
<dbReference type="EC" id="2.7.11.1" evidence="2"/>
<dbReference type="GO" id="GO:0007165">
    <property type="term" value="P:signal transduction"/>
    <property type="evidence" value="ECO:0007669"/>
    <property type="project" value="TreeGrafter"/>
</dbReference>
<dbReference type="Gene3D" id="1.10.510.10">
    <property type="entry name" value="Transferase(Phosphotransferase) domain 1"/>
    <property type="match status" value="1"/>
</dbReference>
<evidence type="ECO:0000256" key="12">
    <source>
        <dbReference type="SAM" id="MobiDB-lite"/>
    </source>
</evidence>
<dbReference type="PANTHER" id="PTHR43895:SF32">
    <property type="entry name" value="SERINE_THREONINE-PROTEIN KINASE CHK1"/>
    <property type="match status" value="1"/>
</dbReference>
<feature type="transmembrane region" description="Helical" evidence="13">
    <location>
        <begin position="204"/>
        <end position="223"/>
    </location>
</feature>
<feature type="binding site" evidence="10">
    <location>
        <position position="37"/>
    </location>
    <ligand>
        <name>ATP</name>
        <dbReference type="ChEBI" id="CHEBI:30616"/>
    </ligand>
</feature>
<dbReference type="InterPro" id="IPR008271">
    <property type="entry name" value="Ser/Thr_kinase_AS"/>
</dbReference>
<reference evidence="15 16" key="1">
    <citation type="submission" date="2014-06" db="EMBL/GenBank/DDBJ databases">
        <authorList>
            <person name="Swart Estienne"/>
        </authorList>
    </citation>
    <scope>NUCLEOTIDE SEQUENCE [LARGE SCALE GENOMIC DNA]</scope>
    <source>
        <strain evidence="15 16">130c</strain>
    </source>
</reference>
<keyword evidence="13" id="KW-1133">Transmembrane helix</keyword>
<evidence type="ECO:0000256" key="10">
    <source>
        <dbReference type="PROSITE-ProRule" id="PRU10141"/>
    </source>
</evidence>
<evidence type="ECO:0000256" key="6">
    <source>
        <dbReference type="ARBA" id="ARBA00022777"/>
    </source>
</evidence>
<evidence type="ECO:0000256" key="4">
    <source>
        <dbReference type="ARBA" id="ARBA00022679"/>
    </source>
</evidence>
<comment type="catalytic activity">
    <reaction evidence="8">
        <text>L-threonyl-[protein] + ATP = O-phospho-L-threonyl-[protein] + ADP + H(+)</text>
        <dbReference type="Rhea" id="RHEA:46608"/>
        <dbReference type="Rhea" id="RHEA-COMP:11060"/>
        <dbReference type="Rhea" id="RHEA-COMP:11605"/>
        <dbReference type="ChEBI" id="CHEBI:15378"/>
        <dbReference type="ChEBI" id="CHEBI:30013"/>
        <dbReference type="ChEBI" id="CHEBI:30616"/>
        <dbReference type="ChEBI" id="CHEBI:61977"/>
        <dbReference type="ChEBI" id="CHEBI:456216"/>
        <dbReference type="EC" id="2.7.11.1"/>
    </reaction>
</comment>
<dbReference type="EMBL" id="CCKQ01014220">
    <property type="protein sequence ID" value="CDW85970.1"/>
    <property type="molecule type" value="Genomic_DNA"/>
</dbReference>
<dbReference type="PANTHER" id="PTHR43895">
    <property type="entry name" value="CALCIUM/CALMODULIN-DEPENDENT PROTEIN KINASE KINASE-RELATED"/>
    <property type="match status" value="1"/>
</dbReference>
<evidence type="ECO:0000256" key="7">
    <source>
        <dbReference type="ARBA" id="ARBA00022840"/>
    </source>
</evidence>
<evidence type="ECO:0000256" key="8">
    <source>
        <dbReference type="ARBA" id="ARBA00047899"/>
    </source>
</evidence>
<keyword evidence="7 10" id="KW-0067">ATP-binding</keyword>
<keyword evidence="13" id="KW-0472">Membrane</keyword>
<keyword evidence="5 10" id="KW-0547">Nucleotide-binding</keyword>